<keyword evidence="3" id="KW-1185">Reference proteome</keyword>
<gene>
    <name evidence="2" type="ORF">RS130_12845</name>
</gene>
<dbReference type="InterPro" id="IPR022193">
    <property type="entry name" value="DUF3718"/>
</dbReference>
<evidence type="ECO:0000256" key="1">
    <source>
        <dbReference type="SAM" id="SignalP"/>
    </source>
</evidence>
<dbReference type="EMBL" id="JAWDIO010000002">
    <property type="protein sequence ID" value="MDU0354686.1"/>
    <property type="molecule type" value="Genomic_DNA"/>
</dbReference>
<keyword evidence="1" id="KW-0732">Signal</keyword>
<evidence type="ECO:0000313" key="2">
    <source>
        <dbReference type="EMBL" id="MDU0354686.1"/>
    </source>
</evidence>
<protein>
    <submittedName>
        <fullName evidence="2">DUF3718 domain-containing protein</fullName>
    </submittedName>
</protein>
<proteinExistence type="predicted"/>
<reference evidence="2 3" key="1">
    <citation type="submission" date="2023-10" db="EMBL/GenBank/DDBJ databases">
        <title>Glaciecola aquimarina strain GGW-M5 nov., isolated from a coastal seawater.</title>
        <authorList>
            <person name="Bayburt H."/>
            <person name="Kim J.M."/>
            <person name="Choi B.J."/>
            <person name="Jeon C.O."/>
        </authorList>
    </citation>
    <scope>NUCLEOTIDE SEQUENCE [LARGE SCALE GENOMIC DNA]</scope>
    <source>
        <strain evidence="2 3">KCTC 32108</strain>
    </source>
</reference>
<comment type="caution">
    <text evidence="2">The sequence shown here is derived from an EMBL/GenBank/DDBJ whole genome shotgun (WGS) entry which is preliminary data.</text>
</comment>
<name>A0ABU3SXF5_9ALTE</name>
<accession>A0ABU3SXF5</accession>
<organism evidence="2 3">
    <name type="scientific">Paraglaciecola aquimarina</name>
    <dbReference type="NCBI Taxonomy" id="1235557"/>
    <lineage>
        <taxon>Bacteria</taxon>
        <taxon>Pseudomonadati</taxon>
        <taxon>Pseudomonadota</taxon>
        <taxon>Gammaproteobacteria</taxon>
        <taxon>Alteromonadales</taxon>
        <taxon>Alteromonadaceae</taxon>
        <taxon>Paraglaciecola</taxon>
    </lineage>
</organism>
<dbReference type="RefSeq" id="WP_316026270.1">
    <property type="nucleotide sequence ID" value="NZ_JAWDIO010000002.1"/>
</dbReference>
<sequence length="107" mass="11636">MNTINKLLITTAISTAFLSNVNAATQFAKKDTSNATELCAVAASGSKIKMYKAMQDVDLSKNYVVRNIRCNGQSITKFVSQYGKNPATINRYLTNGSYSEVSDVAKL</sequence>
<feature type="signal peptide" evidence="1">
    <location>
        <begin position="1"/>
        <end position="23"/>
    </location>
</feature>
<dbReference type="Pfam" id="PF12514">
    <property type="entry name" value="DUF3718"/>
    <property type="match status" value="1"/>
</dbReference>
<dbReference type="Proteomes" id="UP001247805">
    <property type="component" value="Unassembled WGS sequence"/>
</dbReference>
<evidence type="ECO:0000313" key="3">
    <source>
        <dbReference type="Proteomes" id="UP001247805"/>
    </source>
</evidence>
<feature type="chain" id="PRO_5045096540" evidence="1">
    <location>
        <begin position="24"/>
        <end position="107"/>
    </location>
</feature>